<dbReference type="Pfam" id="PF00078">
    <property type="entry name" value="RVT_1"/>
    <property type="match status" value="1"/>
</dbReference>
<dbReference type="OMA" id="YLGINIR"/>
<dbReference type="AlphaFoldDB" id="N6UJZ6"/>
<dbReference type="EMBL" id="KB740258">
    <property type="protein sequence ID" value="ENN80981.1"/>
    <property type="molecule type" value="Genomic_DNA"/>
</dbReference>
<evidence type="ECO:0000313" key="1">
    <source>
        <dbReference type="EMBL" id="ENN80981.1"/>
    </source>
</evidence>
<dbReference type="PANTHER" id="PTHR33481:SF1">
    <property type="entry name" value="ENDONUCLEASE_EXONUCLEASE_PHOSPHATASE DOMAIN-CONTAINING PROTEIN-RELATED"/>
    <property type="match status" value="1"/>
</dbReference>
<organism evidence="1">
    <name type="scientific">Dendroctonus ponderosae</name>
    <name type="common">Mountain pine beetle</name>
    <dbReference type="NCBI Taxonomy" id="77166"/>
    <lineage>
        <taxon>Eukaryota</taxon>
        <taxon>Metazoa</taxon>
        <taxon>Ecdysozoa</taxon>
        <taxon>Arthropoda</taxon>
        <taxon>Hexapoda</taxon>
        <taxon>Insecta</taxon>
        <taxon>Pterygota</taxon>
        <taxon>Neoptera</taxon>
        <taxon>Endopterygota</taxon>
        <taxon>Coleoptera</taxon>
        <taxon>Polyphaga</taxon>
        <taxon>Cucujiformia</taxon>
        <taxon>Curculionidae</taxon>
        <taxon>Scolytinae</taxon>
        <taxon>Dendroctonus</taxon>
    </lineage>
</organism>
<dbReference type="OrthoDB" id="6777517at2759"/>
<gene>
    <name evidence="1" type="ORF">YQE_02606</name>
</gene>
<proteinExistence type="predicted"/>
<reference evidence="1" key="1">
    <citation type="journal article" date="2013" name="Genome Biol.">
        <title>Draft genome of the mountain pine beetle, Dendroctonus ponderosae Hopkins, a major forest pest.</title>
        <authorList>
            <person name="Keeling C.I."/>
            <person name="Yuen M.M."/>
            <person name="Liao N.Y."/>
            <person name="Docking T.R."/>
            <person name="Chan S.K."/>
            <person name="Taylor G.A."/>
            <person name="Palmquist D.L."/>
            <person name="Jackman S.D."/>
            <person name="Nguyen A."/>
            <person name="Li M."/>
            <person name="Henderson H."/>
            <person name="Janes J.K."/>
            <person name="Zhao Y."/>
            <person name="Pandoh P."/>
            <person name="Moore R."/>
            <person name="Sperling F.A."/>
            <person name="Huber D.P."/>
            <person name="Birol I."/>
            <person name="Jones S.J."/>
            <person name="Bohlmann J."/>
        </authorList>
    </citation>
    <scope>NUCLEOTIDE SEQUENCE</scope>
</reference>
<name>N6UJZ6_DENPD</name>
<protein>
    <submittedName>
        <fullName evidence="1">Uncharacterized protein</fullName>
    </submittedName>
</protein>
<dbReference type="PANTHER" id="PTHR33481">
    <property type="entry name" value="REVERSE TRANSCRIPTASE"/>
    <property type="match status" value="1"/>
</dbReference>
<dbReference type="HOGENOM" id="CLU_001888_2_0_1"/>
<feature type="non-terminal residue" evidence="1">
    <location>
        <position position="1"/>
    </location>
</feature>
<dbReference type="InterPro" id="IPR000477">
    <property type="entry name" value="RT_dom"/>
</dbReference>
<sequence>LRLQYPEGVEVIGFADDLAVVAQSGNSDELLHKTNRAVQMVATWMQQKRLELAPEKTELLVLNGKRDRSMITIAVSGKEIKPSKTVKYLGINIRQNAYMGFHVQITTSKAEQRLSTLTRVMQNVGGPSSEKRLLLYGVVQSIVLYGAHVWGGIVSMQKYKTMLGKLQRRALLRVISGYRTVSTEAVQVLAGIPPIHLLELERIRLSTRPERNAQARRTERDITINEWQKEWESSSEKGSWTKKLIKNLSSWVNCQHKKTDYYVTQALSGHGSFKAYTKKIGKTDDICMYCHDIDTAEHTVFICERWENYRNTAILQLGHALTKENLIETMIESEEASNVVHDMLRKIMTAKEDEERIAQVQQKKAGKVLIPPPT</sequence>
<accession>N6UJZ6</accession>